<name>A0A5N5SXM3_9CRUS</name>
<comment type="caution">
    <text evidence="5">The sequence shown here is derived from an EMBL/GenBank/DDBJ whole genome shotgun (WGS) entry which is preliminary data.</text>
</comment>
<keyword evidence="7" id="KW-1185">Reference proteome</keyword>
<dbReference type="PROSITE" id="PS50062">
    <property type="entry name" value="BCL2_FAMILY"/>
    <property type="match status" value="1"/>
</dbReference>
<dbReference type="GO" id="GO:0051400">
    <property type="term" value="F:BH domain binding"/>
    <property type="evidence" value="ECO:0007669"/>
    <property type="project" value="TreeGrafter"/>
</dbReference>
<reference evidence="5 7" key="1">
    <citation type="journal article" date="2019" name="PLoS Biol.">
        <title>Sex chromosomes control vertical transmission of feminizing Wolbachia symbionts in an isopod.</title>
        <authorList>
            <person name="Becking T."/>
            <person name="Chebbi M.A."/>
            <person name="Giraud I."/>
            <person name="Moumen B."/>
            <person name="Laverre T."/>
            <person name="Caubet Y."/>
            <person name="Peccoud J."/>
            <person name="Gilbert C."/>
            <person name="Cordaux R."/>
        </authorList>
    </citation>
    <scope>NUCLEOTIDE SEQUENCE [LARGE SCALE GENOMIC DNA]</scope>
    <source>
        <strain evidence="5">ANa2</strain>
        <tissue evidence="5">Whole body excluding digestive tract and cuticle</tissue>
    </source>
</reference>
<dbReference type="AlphaFoldDB" id="A0A5N5SXM3"/>
<dbReference type="InterPro" id="IPR002475">
    <property type="entry name" value="Bcl2-like"/>
</dbReference>
<evidence type="ECO:0000256" key="1">
    <source>
        <dbReference type="ARBA" id="ARBA00009458"/>
    </source>
</evidence>
<proteinExistence type="inferred from homology"/>
<dbReference type="InterPro" id="IPR046371">
    <property type="entry name" value="Bcl-2_BH1-3"/>
</dbReference>
<evidence type="ECO:0000313" key="5">
    <source>
        <dbReference type="EMBL" id="KAB7498964.1"/>
    </source>
</evidence>
<dbReference type="GO" id="GO:0001836">
    <property type="term" value="P:release of cytochrome c from mitochondria"/>
    <property type="evidence" value="ECO:0007669"/>
    <property type="project" value="TreeGrafter"/>
</dbReference>
<dbReference type="GO" id="GO:0008630">
    <property type="term" value="P:intrinsic apoptotic signaling pathway in response to DNA damage"/>
    <property type="evidence" value="ECO:0007669"/>
    <property type="project" value="TreeGrafter"/>
</dbReference>
<keyword evidence="2" id="KW-0053">Apoptosis</keyword>
<protein>
    <submittedName>
        <fullName evidence="5">Bcl-2-like protein 1</fullName>
    </submittedName>
</protein>
<dbReference type="SMART" id="SM00337">
    <property type="entry name" value="BCL"/>
    <property type="match status" value="1"/>
</dbReference>
<gene>
    <name evidence="5" type="ORF">Anas_04973</name>
    <name evidence="6" type="ORF">Anas_14084</name>
</gene>
<evidence type="ECO:0000256" key="2">
    <source>
        <dbReference type="ARBA" id="ARBA00022703"/>
    </source>
</evidence>
<dbReference type="EMBL" id="SEYY01018812">
    <property type="protein sequence ID" value="KAB7498964.1"/>
    <property type="molecule type" value="Genomic_DNA"/>
</dbReference>
<dbReference type="Proteomes" id="UP000326759">
    <property type="component" value="Unassembled WGS sequence"/>
</dbReference>
<feature type="region of interest" description="Disordered" evidence="3">
    <location>
        <begin position="1"/>
        <end position="57"/>
    </location>
</feature>
<dbReference type="GO" id="GO:0042981">
    <property type="term" value="P:regulation of apoptotic process"/>
    <property type="evidence" value="ECO:0007669"/>
    <property type="project" value="InterPro"/>
</dbReference>
<organism evidence="5 7">
    <name type="scientific">Armadillidium nasatum</name>
    <dbReference type="NCBI Taxonomy" id="96803"/>
    <lineage>
        <taxon>Eukaryota</taxon>
        <taxon>Metazoa</taxon>
        <taxon>Ecdysozoa</taxon>
        <taxon>Arthropoda</taxon>
        <taxon>Crustacea</taxon>
        <taxon>Multicrustacea</taxon>
        <taxon>Malacostraca</taxon>
        <taxon>Eumalacostraca</taxon>
        <taxon>Peracarida</taxon>
        <taxon>Isopoda</taxon>
        <taxon>Oniscidea</taxon>
        <taxon>Crinocheta</taxon>
        <taxon>Armadillidiidae</taxon>
        <taxon>Armadillidium</taxon>
    </lineage>
</organism>
<evidence type="ECO:0000256" key="3">
    <source>
        <dbReference type="SAM" id="MobiDB-lite"/>
    </source>
</evidence>
<feature type="domain" description="Bcl-2 Bcl-2 homology region 1-3" evidence="4">
    <location>
        <begin position="93"/>
        <end position="194"/>
    </location>
</feature>
<accession>A0A5N5SXM3</accession>
<dbReference type="SUPFAM" id="SSF56854">
    <property type="entry name" value="Bcl-2 inhibitors of programmed cell death"/>
    <property type="match status" value="1"/>
</dbReference>
<dbReference type="InterPro" id="IPR036834">
    <property type="entry name" value="Bcl-2-like_sf"/>
</dbReference>
<evidence type="ECO:0000259" key="4">
    <source>
        <dbReference type="SMART" id="SM00337"/>
    </source>
</evidence>
<feature type="compositionally biased region" description="Basic and acidic residues" evidence="3">
    <location>
        <begin position="36"/>
        <end position="57"/>
    </location>
</feature>
<dbReference type="InterPro" id="IPR026298">
    <property type="entry name" value="Bcl-2_fam"/>
</dbReference>
<dbReference type="PANTHER" id="PTHR11256">
    <property type="entry name" value="BCL-2 RELATED"/>
    <property type="match status" value="1"/>
</dbReference>
<dbReference type="GO" id="GO:0097192">
    <property type="term" value="P:extrinsic apoptotic signaling pathway in absence of ligand"/>
    <property type="evidence" value="ECO:0007669"/>
    <property type="project" value="TreeGrafter"/>
</dbReference>
<evidence type="ECO:0000313" key="7">
    <source>
        <dbReference type="Proteomes" id="UP000326759"/>
    </source>
</evidence>
<feature type="compositionally biased region" description="Polar residues" evidence="3">
    <location>
        <begin position="24"/>
        <end position="33"/>
    </location>
</feature>
<dbReference type="Pfam" id="PF00452">
    <property type="entry name" value="Bcl-2"/>
    <property type="match status" value="1"/>
</dbReference>
<comment type="similarity">
    <text evidence="1">Belongs to the Bcl-2 family.</text>
</comment>
<dbReference type="OrthoDB" id="6021377at2759"/>
<dbReference type="GO" id="GO:0005741">
    <property type="term" value="C:mitochondrial outer membrane"/>
    <property type="evidence" value="ECO:0007669"/>
    <property type="project" value="TreeGrafter"/>
</dbReference>
<sequence>MNKPNSESNNDNNSSENDEESAVVTENANQSPKAPSESRGDADVPSTPKEKKENEDKKALFEVQCKAGKLAEFVISQTLGSKVKPSDNIEETLIRCVRSMTTKHEILFSGMLKRIKINDETAYAAFITVANELFEGDKLVVNWGRIIALYAFGGQLALYCKEKNLKACGDRIPVYVGRYAKEVVSTFVHKEGGWKKLCEEFPPEDDIDNKVWKLLTWTAVGLGIATAATFLTSH</sequence>
<dbReference type="EMBL" id="SEYY01016117">
    <property type="protein sequence ID" value="KAB7499915.1"/>
    <property type="molecule type" value="Genomic_DNA"/>
</dbReference>
<evidence type="ECO:0000313" key="6">
    <source>
        <dbReference type="EMBL" id="KAB7499915.1"/>
    </source>
</evidence>
<dbReference type="Gene3D" id="1.10.437.10">
    <property type="entry name" value="Blc2-like"/>
    <property type="match status" value="1"/>
</dbReference>
<feature type="compositionally biased region" description="Low complexity" evidence="3">
    <location>
        <begin position="1"/>
        <end position="15"/>
    </location>
</feature>
<dbReference type="CDD" id="cd06845">
    <property type="entry name" value="Bcl-2_like"/>
    <property type="match status" value="1"/>
</dbReference>